<dbReference type="OrthoDB" id="3682428at2"/>
<protein>
    <recommendedName>
        <fullName evidence="4">Secreted protein</fullName>
    </recommendedName>
</protein>
<reference evidence="2 3" key="1">
    <citation type="submission" date="2017-04" db="EMBL/GenBank/DDBJ databases">
        <authorList>
            <person name="Afonso C.L."/>
            <person name="Miller P.J."/>
            <person name="Scott M.A."/>
            <person name="Spackman E."/>
            <person name="Goraichik I."/>
            <person name="Dimitrov K.M."/>
            <person name="Suarez D.L."/>
            <person name="Swayne D.E."/>
        </authorList>
    </citation>
    <scope>NUCLEOTIDE SEQUENCE [LARGE SCALE GENOMIC DNA]</scope>
    <source>
        <strain evidence="2 3">DSM 43828</strain>
    </source>
</reference>
<gene>
    <name evidence="2" type="ORF">SAMN05661093_03218</name>
</gene>
<accession>A0A1W2DEC3</accession>
<dbReference type="RefSeq" id="WP_084427165.1">
    <property type="nucleotide sequence ID" value="NZ_FWXV01000002.1"/>
</dbReference>
<evidence type="ECO:0000313" key="3">
    <source>
        <dbReference type="Proteomes" id="UP000192674"/>
    </source>
</evidence>
<evidence type="ECO:0000313" key="2">
    <source>
        <dbReference type="EMBL" id="SMC95840.1"/>
    </source>
</evidence>
<dbReference type="Proteomes" id="UP000192674">
    <property type="component" value="Unassembled WGS sequence"/>
</dbReference>
<proteinExistence type="predicted"/>
<feature type="chain" id="PRO_5012596788" description="Secreted protein" evidence="1">
    <location>
        <begin position="29"/>
        <end position="246"/>
    </location>
</feature>
<organism evidence="2 3">
    <name type="scientific">Kibdelosporangium aridum</name>
    <dbReference type="NCBI Taxonomy" id="2030"/>
    <lineage>
        <taxon>Bacteria</taxon>
        <taxon>Bacillati</taxon>
        <taxon>Actinomycetota</taxon>
        <taxon>Actinomycetes</taxon>
        <taxon>Pseudonocardiales</taxon>
        <taxon>Pseudonocardiaceae</taxon>
        <taxon>Kibdelosporangium</taxon>
    </lineage>
</organism>
<feature type="signal peptide" evidence="1">
    <location>
        <begin position="1"/>
        <end position="28"/>
    </location>
</feature>
<keyword evidence="1" id="KW-0732">Signal</keyword>
<dbReference type="AlphaFoldDB" id="A0A1W2DEC3"/>
<evidence type="ECO:0000256" key="1">
    <source>
        <dbReference type="SAM" id="SignalP"/>
    </source>
</evidence>
<dbReference type="EMBL" id="FWXV01000002">
    <property type="protein sequence ID" value="SMC95840.1"/>
    <property type="molecule type" value="Genomic_DNA"/>
</dbReference>
<sequence>MRRILSRAAVLVGGAAAVWLLSTATASAETSGQDALKPVVDAFTAAAPVEPDANHVKEFVDAVLPEPTEPPAGLDEVGRQVQNTVEKVAEHLSLPAPGTDLGSGSTPAKARLLTFGEGDTSPVINPVAATPQLAPVASAVPQRVAAHDVRRASVAESPRHAPPVGDTAPELPALPHLPLPMPLPGPVAPTGACSSCGNGGSNDDFGVAAAHGWPFSGSEFATSKALRLISQHVSPAAGEQPGVTPD</sequence>
<keyword evidence="3" id="KW-1185">Reference proteome</keyword>
<evidence type="ECO:0008006" key="4">
    <source>
        <dbReference type="Google" id="ProtNLM"/>
    </source>
</evidence>
<name>A0A1W2DEC3_KIBAR</name>